<dbReference type="InterPro" id="IPR050476">
    <property type="entry name" value="Insect_CytP450_Detox"/>
</dbReference>
<dbReference type="SUPFAM" id="SSF48264">
    <property type="entry name" value="Cytochrome P450"/>
    <property type="match status" value="1"/>
</dbReference>
<dbReference type="PANTHER" id="PTHR24292:SF45">
    <property type="entry name" value="CYTOCHROME P450 6G1-RELATED"/>
    <property type="match status" value="1"/>
</dbReference>
<organism evidence="16">
    <name type="scientific">Liposcelis entomophila</name>
    <dbReference type="NCBI Taxonomy" id="550478"/>
    <lineage>
        <taxon>Eukaryota</taxon>
        <taxon>Metazoa</taxon>
        <taxon>Ecdysozoa</taxon>
        <taxon>Arthropoda</taxon>
        <taxon>Hexapoda</taxon>
        <taxon>Insecta</taxon>
        <taxon>Pterygota</taxon>
        <taxon>Neoptera</taxon>
        <taxon>Paraneoptera</taxon>
        <taxon>Psocodea</taxon>
        <taxon>Troctomorpha</taxon>
        <taxon>Liposcelidetae</taxon>
        <taxon>Liposcelididae</taxon>
        <taxon>Liposcelis</taxon>
    </lineage>
</organism>
<protein>
    <submittedName>
        <fullName evidence="16">Cytochrome P450</fullName>
        <ecNumber evidence="16">1.14.14.1</ecNumber>
    </submittedName>
</protein>
<dbReference type="AlphaFoldDB" id="A0A0U4HU05"/>
<dbReference type="FunFam" id="1.10.630.10:FF:000042">
    <property type="entry name" value="Cytochrome P450"/>
    <property type="match status" value="1"/>
</dbReference>
<evidence type="ECO:0000256" key="7">
    <source>
        <dbReference type="ARBA" id="ARBA00022824"/>
    </source>
</evidence>
<evidence type="ECO:0000256" key="12">
    <source>
        <dbReference type="ARBA" id="ARBA00023136"/>
    </source>
</evidence>
<dbReference type="InterPro" id="IPR036396">
    <property type="entry name" value="Cyt_P450_sf"/>
</dbReference>
<dbReference type="PRINTS" id="PR00385">
    <property type="entry name" value="P450"/>
</dbReference>
<evidence type="ECO:0000256" key="5">
    <source>
        <dbReference type="ARBA" id="ARBA00022617"/>
    </source>
</evidence>
<feature type="transmembrane region" description="Helical" evidence="15">
    <location>
        <begin position="7"/>
        <end position="25"/>
    </location>
</feature>
<gene>
    <name evidence="16" type="primary">CYP345P1</name>
</gene>
<keyword evidence="7" id="KW-0256">Endoplasmic reticulum</keyword>
<comment type="cofactor">
    <cofactor evidence="1 13">
        <name>heme</name>
        <dbReference type="ChEBI" id="CHEBI:30413"/>
    </cofactor>
</comment>
<evidence type="ECO:0000256" key="14">
    <source>
        <dbReference type="RuleBase" id="RU000461"/>
    </source>
</evidence>
<dbReference type="GO" id="GO:0020037">
    <property type="term" value="F:heme binding"/>
    <property type="evidence" value="ECO:0007669"/>
    <property type="project" value="InterPro"/>
</dbReference>
<evidence type="ECO:0000256" key="10">
    <source>
        <dbReference type="ARBA" id="ARBA00023004"/>
    </source>
</evidence>
<keyword evidence="15" id="KW-1133">Transmembrane helix</keyword>
<keyword evidence="10 13" id="KW-0408">Iron</keyword>
<evidence type="ECO:0000256" key="11">
    <source>
        <dbReference type="ARBA" id="ARBA00023033"/>
    </source>
</evidence>
<dbReference type="PROSITE" id="PS00086">
    <property type="entry name" value="CYTOCHROME_P450"/>
    <property type="match status" value="1"/>
</dbReference>
<evidence type="ECO:0000256" key="8">
    <source>
        <dbReference type="ARBA" id="ARBA00022848"/>
    </source>
</evidence>
<keyword evidence="8" id="KW-0492">Microsome</keyword>
<evidence type="ECO:0000256" key="15">
    <source>
        <dbReference type="SAM" id="Phobius"/>
    </source>
</evidence>
<evidence type="ECO:0000256" key="3">
    <source>
        <dbReference type="ARBA" id="ARBA00004406"/>
    </source>
</evidence>
<dbReference type="PANTHER" id="PTHR24292">
    <property type="entry name" value="CYTOCHROME P450"/>
    <property type="match status" value="1"/>
</dbReference>
<dbReference type="EC" id="1.14.14.1" evidence="16"/>
<dbReference type="InterPro" id="IPR017972">
    <property type="entry name" value="Cyt_P450_CS"/>
</dbReference>
<reference evidence="16" key="1">
    <citation type="submission" date="2015-06" db="EMBL/GenBank/DDBJ databases">
        <title>Sequence analysis and expression characteristics of multiple P450 genes from Liposcelis entomophila (Psocoptera: Liposcelididae).</title>
        <authorList>
            <person name="Li T."/>
        </authorList>
    </citation>
    <scope>NUCLEOTIDE SEQUENCE</scope>
</reference>
<dbReference type="CDD" id="cd11056">
    <property type="entry name" value="CYP6-like"/>
    <property type="match status" value="1"/>
</dbReference>
<accession>A0A0U4HU05</accession>
<comment type="similarity">
    <text evidence="4 14">Belongs to the cytochrome P450 family.</text>
</comment>
<comment type="subcellular location">
    <subcellularLocation>
        <location evidence="3">Endoplasmic reticulum membrane</location>
        <topology evidence="3">Peripheral membrane protein</topology>
    </subcellularLocation>
    <subcellularLocation>
        <location evidence="2">Microsome membrane</location>
        <topology evidence="2">Peripheral membrane protein</topology>
    </subcellularLocation>
</comment>
<name>A0A0U4HU05_9NEOP</name>
<keyword evidence="11 14" id="KW-0503">Monooxygenase</keyword>
<dbReference type="InterPro" id="IPR002401">
    <property type="entry name" value="Cyt_P450_E_grp-I"/>
</dbReference>
<evidence type="ECO:0000256" key="9">
    <source>
        <dbReference type="ARBA" id="ARBA00023002"/>
    </source>
</evidence>
<sequence>MDAGFDLISWLLPAGLFVIILYLLYEQQSNIWEKKKVPCLKRKFLFGNIWPALTLKRALAQYFDDMYKEAGDVPYFGFYVMNKPGLLIKNPEIIKNVLVKDFNVFMHRNFDISHNLDPIARGNTFFNNTARWRGLRANLSPMFTSSRIKFMFSLMSEVADDLKKKISKECDKEGVTDVLELNAQYTTDIISSVVMGFKSNCLTDPNSVYRKVGKKALELTAPRAFQFVTMFLTPPIANLLRYRSMPPETANMMGETFETMVKHRKENNVQRNDLIEHLNQLREKKNDGDPAKTLEPFEILGTLTSFFVAGFETTASTMSYTLYELAFNQDYQDLLRSEIKHSLAENNGNITYELVQNVKYLEWAVNETLRKYPLLGFLDRKCMADYKVPGHDLIIPAGTKIYISLNGLQRDPKYFPDPEKYDPYRFSEDRKQSIVPFTYIPFGEGPRICIGMRFGLMSAKTGLLQILRNFRVEPSDETPRKIQYHEHSILTTPKGLLKLKFVPDA</sequence>
<evidence type="ECO:0000256" key="1">
    <source>
        <dbReference type="ARBA" id="ARBA00001971"/>
    </source>
</evidence>
<keyword evidence="9 14" id="KW-0560">Oxidoreductase</keyword>
<evidence type="ECO:0000256" key="2">
    <source>
        <dbReference type="ARBA" id="ARBA00004174"/>
    </source>
</evidence>
<dbReference type="PRINTS" id="PR00463">
    <property type="entry name" value="EP450I"/>
</dbReference>
<dbReference type="EMBL" id="KT071006">
    <property type="protein sequence ID" value="ALX81391.1"/>
    <property type="molecule type" value="mRNA"/>
</dbReference>
<keyword evidence="6 13" id="KW-0479">Metal-binding</keyword>
<evidence type="ECO:0000256" key="6">
    <source>
        <dbReference type="ARBA" id="ARBA00022723"/>
    </source>
</evidence>
<keyword evidence="12 15" id="KW-0472">Membrane</keyword>
<evidence type="ECO:0000256" key="4">
    <source>
        <dbReference type="ARBA" id="ARBA00010617"/>
    </source>
</evidence>
<dbReference type="GO" id="GO:0016712">
    <property type="term" value="F:oxidoreductase activity, acting on paired donors, with incorporation or reduction of molecular oxygen, reduced flavin or flavoprotein as one donor, and incorporation of one atom of oxygen"/>
    <property type="evidence" value="ECO:0007669"/>
    <property type="project" value="UniProtKB-EC"/>
</dbReference>
<dbReference type="Pfam" id="PF00067">
    <property type="entry name" value="p450"/>
    <property type="match status" value="1"/>
</dbReference>
<proteinExistence type="evidence at transcript level"/>
<keyword evidence="15" id="KW-0812">Transmembrane</keyword>
<dbReference type="GO" id="GO:0005789">
    <property type="term" value="C:endoplasmic reticulum membrane"/>
    <property type="evidence" value="ECO:0007669"/>
    <property type="project" value="UniProtKB-SubCell"/>
</dbReference>
<dbReference type="GO" id="GO:0005506">
    <property type="term" value="F:iron ion binding"/>
    <property type="evidence" value="ECO:0007669"/>
    <property type="project" value="InterPro"/>
</dbReference>
<evidence type="ECO:0000313" key="16">
    <source>
        <dbReference type="EMBL" id="ALX81391.1"/>
    </source>
</evidence>
<keyword evidence="5 13" id="KW-0349">Heme</keyword>
<dbReference type="InterPro" id="IPR001128">
    <property type="entry name" value="Cyt_P450"/>
</dbReference>
<dbReference type="Gene3D" id="1.10.630.10">
    <property type="entry name" value="Cytochrome P450"/>
    <property type="match status" value="1"/>
</dbReference>
<feature type="binding site" description="axial binding residue" evidence="13">
    <location>
        <position position="449"/>
    </location>
    <ligand>
        <name>heme</name>
        <dbReference type="ChEBI" id="CHEBI:30413"/>
    </ligand>
    <ligandPart>
        <name>Fe</name>
        <dbReference type="ChEBI" id="CHEBI:18248"/>
    </ligandPart>
</feature>
<evidence type="ECO:0000256" key="13">
    <source>
        <dbReference type="PIRSR" id="PIRSR602401-1"/>
    </source>
</evidence>